<evidence type="ECO:0000313" key="2">
    <source>
        <dbReference type="Proteomes" id="UP001231649"/>
    </source>
</evidence>
<reference evidence="1" key="1">
    <citation type="submission" date="2023-03" db="EMBL/GenBank/DDBJ databases">
        <title>Chromosome-level genomes of two armyworms, Mythimna separata and Mythimna loreyi, provide insights into the biosynthesis and reception of sex pheromones.</title>
        <authorList>
            <person name="Zhao H."/>
        </authorList>
    </citation>
    <scope>NUCLEOTIDE SEQUENCE</scope>
    <source>
        <strain evidence="1">BeijingLab</strain>
    </source>
</reference>
<dbReference type="EMBL" id="CM056788">
    <property type="protein sequence ID" value="KAJ8730550.1"/>
    <property type="molecule type" value="Genomic_DNA"/>
</dbReference>
<sequence>MGITSEIFIQPPREAKHVTGETIQGFVRFRLDTDTVYKTISLSLVEKGQCNFQATQDTMVQTTETILVQKQYFLFDDVTEHGNIKLSAGLHECPFQIIIPLNIPASVKTRFGEIKYHLVLKFKRPEMLSWNKTFKKKIFIHPRVESLLSSNRVSASLNKTLCSLFSSKKREISLDAVLDKEFLNPGREGQISFAVKNNSDVVVSIKTELLCKTNYTLPKSKKTFKKKKVVHFSTVETPKIPESSQISNMSSMIPVDPDICTVRYSNILNREYKLRVTLKVPCPHVNSSVEIPVFIGESVEENAGVEGEFNEPLEAPPTYWESMQEFKAAAVAPQKRM</sequence>
<gene>
    <name evidence="1" type="ORF">PYW08_001963</name>
</gene>
<accession>A0ACC2R1D7</accession>
<dbReference type="Proteomes" id="UP001231649">
    <property type="component" value="Chromosome 12"/>
</dbReference>
<organism evidence="1 2">
    <name type="scientific">Mythimna loreyi</name>
    <dbReference type="NCBI Taxonomy" id="667449"/>
    <lineage>
        <taxon>Eukaryota</taxon>
        <taxon>Metazoa</taxon>
        <taxon>Ecdysozoa</taxon>
        <taxon>Arthropoda</taxon>
        <taxon>Hexapoda</taxon>
        <taxon>Insecta</taxon>
        <taxon>Pterygota</taxon>
        <taxon>Neoptera</taxon>
        <taxon>Endopterygota</taxon>
        <taxon>Lepidoptera</taxon>
        <taxon>Glossata</taxon>
        <taxon>Ditrysia</taxon>
        <taxon>Noctuoidea</taxon>
        <taxon>Noctuidae</taxon>
        <taxon>Noctuinae</taxon>
        <taxon>Hadenini</taxon>
        <taxon>Mythimna</taxon>
    </lineage>
</organism>
<keyword evidence="2" id="KW-1185">Reference proteome</keyword>
<proteinExistence type="predicted"/>
<comment type="caution">
    <text evidence="1">The sequence shown here is derived from an EMBL/GenBank/DDBJ whole genome shotgun (WGS) entry which is preliminary data.</text>
</comment>
<protein>
    <submittedName>
        <fullName evidence="1">Uncharacterized protein</fullName>
    </submittedName>
</protein>
<evidence type="ECO:0000313" key="1">
    <source>
        <dbReference type="EMBL" id="KAJ8730550.1"/>
    </source>
</evidence>
<name>A0ACC2R1D7_9NEOP</name>